<gene>
    <name evidence="2" type="ORF">WDU93_05430</name>
</gene>
<reference evidence="2 3" key="1">
    <citation type="submission" date="2024-02" db="EMBL/GenBank/DDBJ databases">
        <authorList>
            <person name="Saticioglu I.B."/>
        </authorList>
    </citation>
    <scope>NUCLEOTIDE SEQUENCE [LARGE SCALE GENOMIC DNA]</scope>
    <source>
        <strain evidence="2 3">Mu-43</strain>
    </source>
</reference>
<keyword evidence="3" id="KW-1185">Reference proteome</keyword>
<sequence length="567" mass="58977">MRKSRLGRAIAVVAAGLVVVGCTGLPTSGPVNVGLALDDELSEFDPNLEASGPAPGASPEEIVVGFLEAGVTPTESWSTARQFLTPEFASEWHPDTGVTIDASLSSRQFTAEEPSTEEVGSAADVSVTLDQVAGLDEAGAYTPAPGTAKSAFRLVLGEDEQWRIDDAPDGIVLDQESFAQVYDQHVLQYFDSTWSRLVPDARWFPRLGSMATSITRAVIGGDPSGWLAPAVRTAFSGDVELARDSVPVDASQVAEVALGRAALAVQPVTLARMRTQLEASLSELGITQVRFTVDGAPLEAGLVEVDQAAPEPSVLVLTDEAFGSAVGDEVVPLPGITAEIAKITDPILDIDVAADGTRAAARLGNGAVFGVSEGERVELDARPGLIAPTMDPFGYTWTVPRDDPQAVLAWTPQVESERIAQAWPDASAISHQRIAADGTRIAAIVTVGGQRRIVVAAVLRDDNGAPTGFGEVHEIGRVAAPAQGLAWLGPDAVMVLTGGEDALVITQQVGGPASFVAAPPRAQSIAGAKAMAWVRVLGDDGVVYAQRGSSWQEGVDGILVLGTHAGL</sequence>
<accession>A0ABU8LII7</accession>
<dbReference type="SMART" id="SM00909">
    <property type="entry name" value="Germane"/>
    <property type="match status" value="1"/>
</dbReference>
<name>A0ABU8LII7_9MICO</name>
<evidence type="ECO:0000259" key="1">
    <source>
        <dbReference type="SMART" id="SM00909"/>
    </source>
</evidence>
<dbReference type="Pfam" id="PF10647">
    <property type="entry name" value="Gmad1"/>
    <property type="match status" value="1"/>
</dbReference>
<dbReference type="EMBL" id="JBBDGN010000003">
    <property type="protein sequence ID" value="MEJ1091130.1"/>
    <property type="molecule type" value="Genomic_DNA"/>
</dbReference>
<proteinExistence type="predicted"/>
<dbReference type="PROSITE" id="PS51257">
    <property type="entry name" value="PROKAR_LIPOPROTEIN"/>
    <property type="match status" value="1"/>
</dbReference>
<dbReference type="InterPro" id="IPR019606">
    <property type="entry name" value="GerMN"/>
</dbReference>
<evidence type="ECO:0000313" key="3">
    <source>
        <dbReference type="Proteomes" id="UP001366085"/>
    </source>
</evidence>
<organism evidence="2 3">
    <name type="scientific">Microbacterium istanbulense</name>
    <dbReference type="NCBI Taxonomy" id="3122049"/>
    <lineage>
        <taxon>Bacteria</taxon>
        <taxon>Bacillati</taxon>
        <taxon>Actinomycetota</taxon>
        <taxon>Actinomycetes</taxon>
        <taxon>Micrococcales</taxon>
        <taxon>Microbacteriaceae</taxon>
        <taxon>Microbacterium</taxon>
    </lineage>
</organism>
<dbReference type="RefSeq" id="WP_337318367.1">
    <property type="nucleotide sequence ID" value="NZ_JBBDGN010000003.1"/>
</dbReference>
<dbReference type="InterPro" id="IPR018910">
    <property type="entry name" value="LpqB_C"/>
</dbReference>
<protein>
    <submittedName>
        <fullName evidence="2">LpqB family beta-propeller domain-containing protein</fullName>
    </submittedName>
</protein>
<evidence type="ECO:0000313" key="2">
    <source>
        <dbReference type="EMBL" id="MEJ1091130.1"/>
    </source>
</evidence>
<feature type="domain" description="GerMN" evidence="1">
    <location>
        <begin position="211"/>
        <end position="302"/>
    </location>
</feature>
<dbReference type="Pfam" id="PF10646">
    <property type="entry name" value="Germane"/>
    <property type="match status" value="1"/>
</dbReference>
<dbReference type="InterPro" id="IPR059026">
    <property type="entry name" value="LpqB_N"/>
</dbReference>
<dbReference type="Pfam" id="PF25976">
    <property type="entry name" value="LpqB_N"/>
    <property type="match status" value="1"/>
</dbReference>
<comment type="caution">
    <text evidence="2">The sequence shown here is derived from an EMBL/GenBank/DDBJ whole genome shotgun (WGS) entry which is preliminary data.</text>
</comment>
<dbReference type="Proteomes" id="UP001366085">
    <property type="component" value="Unassembled WGS sequence"/>
</dbReference>